<dbReference type="AlphaFoldDB" id="A0A8U0S996"/>
<evidence type="ECO:0000256" key="1">
    <source>
        <dbReference type="SAM" id="MobiDB-lite"/>
    </source>
</evidence>
<accession>A0A8U0S996</accession>
<proteinExistence type="predicted"/>
<dbReference type="GO" id="GO:0005085">
    <property type="term" value="F:guanyl-nucleotide exchange factor activity"/>
    <property type="evidence" value="ECO:0007669"/>
    <property type="project" value="InterPro"/>
</dbReference>
<gene>
    <name evidence="4" type="primary">LOC123392518</name>
    <name evidence="3" type="synonym">LOC123392517</name>
</gene>
<dbReference type="InterPro" id="IPR036964">
    <property type="entry name" value="RASGEF_cat_dom_sf"/>
</dbReference>
<evidence type="ECO:0000313" key="3">
    <source>
        <dbReference type="RefSeq" id="XP_044937739.1"/>
    </source>
</evidence>
<name>A0A8U0S996_MUSPF</name>
<protein>
    <submittedName>
        <fullName evidence="3">Uncharacterized protein LOC123392517 isoform X1</fullName>
    </submittedName>
    <submittedName>
        <fullName evidence="4">Uncharacterized protein LOC123392518 isoform X1</fullName>
    </submittedName>
</protein>
<dbReference type="GeneID" id="123392518"/>
<dbReference type="Gene3D" id="1.10.840.10">
    <property type="entry name" value="Ras guanine-nucleotide exchange factors catalytic domain"/>
    <property type="match status" value="1"/>
</dbReference>
<dbReference type="RefSeq" id="XP_044937739.1">
    <property type="nucleotide sequence ID" value="XM_045081804.1"/>
</dbReference>
<evidence type="ECO:0000313" key="2">
    <source>
        <dbReference type="Proteomes" id="UP000000715"/>
    </source>
</evidence>
<dbReference type="OrthoDB" id="9808951at2759"/>
<keyword evidence="2" id="KW-1185">Reference proteome</keyword>
<feature type="region of interest" description="Disordered" evidence="1">
    <location>
        <begin position="1"/>
        <end position="21"/>
    </location>
</feature>
<sequence length="154" mass="17136">MFWEGEGKANPGEATKGPRPFSMWESGVGQDAEVFSGRAPVGTRQQGLIHPKPTPHDTGCRPIPWHFPLRPGGAGYSNGGLPGGQRLSAFQGNEINHRKKNKEYRVLTDIMLLQAAAENYCLEPQHPFTAWFWAVERLSEDDSYTLSCQLEPRS</sequence>
<reference evidence="3 4" key="1">
    <citation type="submission" date="2025-04" db="UniProtKB">
        <authorList>
            <consortium name="RefSeq"/>
        </authorList>
    </citation>
    <scope>IDENTIFICATION</scope>
    <source>
        <tissue evidence="3 4">Brain</tissue>
    </source>
</reference>
<dbReference type="Proteomes" id="UP000000715">
    <property type="component" value="Unplaced"/>
</dbReference>
<organism evidence="2 4">
    <name type="scientific">Mustela putorius furo</name>
    <name type="common">European domestic ferret</name>
    <name type="synonym">Mustela furo</name>
    <dbReference type="NCBI Taxonomy" id="9669"/>
    <lineage>
        <taxon>Eukaryota</taxon>
        <taxon>Metazoa</taxon>
        <taxon>Chordata</taxon>
        <taxon>Craniata</taxon>
        <taxon>Vertebrata</taxon>
        <taxon>Euteleostomi</taxon>
        <taxon>Mammalia</taxon>
        <taxon>Eutheria</taxon>
        <taxon>Laurasiatheria</taxon>
        <taxon>Carnivora</taxon>
        <taxon>Caniformia</taxon>
        <taxon>Musteloidea</taxon>
        <taxon>Mustelidae</taxon>
        <taxon>Mustelinae</taxon>
        <taxon>Mustela</taxon>
    </lineage>
</organism>
<dbReference type="RefSeq" id="XP_044937741.1">
    <property type="nucleotide sequence ID" value="XM_045081806.1"/>
</dbReference>
<dbReference type="InterPro" id="IPR023578">
    <property type="entry name" value="Ras_GEF_dom_sf"/>
</dbReference>
<evidence type="ECO:0000313" key="4">
    <source>
        <dbReference type="RefSeq" id="XP_044937741.1"/>
    </source>
</evidence>
<dbReference type="GO" id="GO:0007264">
    <property type="term" value="P:small GTPase-mediated signal transduction"/>
    <property type="evidence" value="ECO:0007669"/>
    <property type="project" value="InterPro"/>
</dbReference>
<dbReference type="SUPFAM" id="SSF48366">
    <property type="entry name" value="Ras GEF"/>
    <property type="match status" value="1"/>
</dbReference>